<dbReference type="GO" id="GO:0004029">
    <property type="term" value="F:aldehyde dehydrogenase (NAD+) activity"/>
    <property type="evidence" value="ECO:0007669"/>
    <property type="project" value="TreeGrafter"/>
</dbReference>
<evidence type="ECO:0000313" key="3">
    <source>
        <dbReference type="Proteomes" id="UP000037755"/>
    </source>
</evidence>
<comment type="caution">
    <text evidence="2">The sequence shown here is derived from an EMBL/GenBank/DDBJ whole genome shotgun (WGS) entry which is preliminary data.</text>
</comment>
<dbReference type="OrthoDB" id="751203at2"/>
<evidence type="ECO:0000259" key="1">
    <source>
        <dbReference type="Pfam" id="PF13460"/>
    </source>
</evidence>
<sequence>MQVSVLGCGRLGHFVAGQLVKSGYAVKGSTTTPGKLSILQDSGIVPYLVNLENPEPETLGGFLQGSEALIINIPPKIKESAISYPDKMRALVPFIVQAGITKVLFVSSTSVYADAFPFPVITEETPPNPQTESGRQVFEAEQVLQNTTAFTTTILRLSGLFSELRHPVQQLAGRQGIDNPLAPVNLVSTAMATYAMFRVVEANAWGQVFLAAYSHHPLREEYYTAKAKAFGLQPPKFNHSAPSVGKIIEAHKTQAVLNVWLSGEV</sequence>
<dbReference type="AlphaFoldDB" id="A0A0M9VJ77"/>
<reference evidence="2 3" key="1">
    <citation type="submission" date="2015-08" db="EMBL/GenBank/DDBJ databases">
        <title>Whole genome sequence of Flavobacterium akiainvivens IK-1T, from decaying Wikstroemia oahuensis, an endemic Hawaiian shrub.</title>
        <authorList>
            <person name="Wan X."/>
            <person name="Hou S."/>
            <person name="Saito J."/>
            <person name="Donachie S."/>
        </authorList>
    </citation>
    <scope>NUCLEOTIDE SEQUENCE [LARGE SCALE GENOMIC DNA]</scope>
    <source>
        <strain evidence="2 3">IK-1</strain>
    </source>
</reference>
<proteinExistence type="predicted"/>
<dbReference type="InterPro" id="IPR051783">
    <property type="entry name" value="NAD(P)-dependent_oxidoreduct"/>
</dbReference>
<dbReference type="InterPro" id="IPR036291">
    <property type="entry name" value="NAD(P)-bd_dom_sf"/>
</dbReference>
<keyword evidence="3" id="KW-1185">Reference proteome</keyword>
<evidence type="ECO:0000313" key="2">
    <source>
        <dbReference type="EMBL" id="KOS07182.1"/>
    </source>
</evidence>
<dbReference type="PANTHER" id="PTHR48079">
    <property type="entry name" value="PROTEIN YEEZ"/>
    <property type="match status" value="1"/>
</dbReference>
<dbReference type="STRING" id="1202724.AM493_14880"/>
<dbReference type="Pfam" id="PF13460">
    <property type="entry name" value="NAD_binding_10"/>
    <property type="match status" value="1"/>
</dbReference>
<dbReference type="PATRIC" id="fig|1202724.3.peg.3092"/>
<dbReference type="PANTHER" id="PTHR48079:SF6">
    <property type="entry name" value="NAD(P)-BINDING DOMAIN-CONTAINING PROTEIN-RELATED"/>
    <property type="match status" value="1"/>
</dbReference>
<gene>
    <name evidence="2" type="ORF">AM493_14880</name>
</gene>
<dbReference type="Gene3D" id="3.40.50.720">
    <property type="entry name" value="NAD(P)-binding Rossmann-like Domain"/>
    <property type="match status" value="1"/>
</dbReference>
<dbReference type="Proteomes" id="UP000037755">
    <property type="component" value="Unassembled WGS sequence"/>
</dbReference>
<dbReference type="InterPro" id="IPR016040">
    <property type="entry name" value="NAD(P)-bd_dom"/>
</dbReference>
<feature type="domain" description="NAD(P)-binding" evidence="1">
    <location>
        <begin position="9"/>
        <end position="165"/>
    </location>
</feature>
<dbReference type="SUPFAM" id="SSF51735">
    <property type="entry name" value="NAD(P)-binding Rossmann-fold domains"/>
    <property type="match status" value="1"/>
</dbReference>
<dbReference type="GO" id="GO:0005737">
    <property type="term" value="C:cytoplasm"/>
    <property type="evidence" value="ECO:0007669"/>
    <property type="project" value="TreeGrafter"/>
</dbReference>
<accession>A0A0M9VJ77</accession>
<protein>
    <recommendedName>
        <fullName evidence="1">NAD(P)-binding domain-containing protein</fullName>
    </recommendedName>
</protein>
<organism evidence="2 3">
    <name type="scientific">Flavobacterium akiainvivens</name>
    <dbReference type="NCBI Taxonomy" id="1202724"/>
    <lineage>
        <taxon>Bacteria</taxon>
        <taxon>Pseudomonadati</taxon>
        <taxon>Bacteroidota</taxon>
        <taxon>Flavobacteriia</taxon>
        <taxon>Flavobacteriales</taxon>
        <taxon>Flavobacteriaceae</taxon>
        <taxon>Flavobacterium</taxon>
    </lineage>
</organism>
<dbReference type="EMBL" id="LIYD01000005">
    <property type="protein sequence ID" value="KOS07182.1"/>
    <property type="molecule type" value="Genomic_DNA"/>
</dbReference>
<dbReference type="RefSeq" id="WP_054408825.1">
    <property type="nucleotide sequence ID" value="NZ_FOYA01000018.1"/>
</dbReference>
<name>A0A0M9VJ77_9FLAO</name>